<evidence type="ECO:0000256" key="5">
    <source>
        <dbReference type="ARBA" id="ARBA00023287"/>
    </source>
</evidence>
<dbReference type="Proteomes" id="UP000000447">
    <property type="component" value="Chromosome"/>
</dbReference>
<dbReference type="GO" id="GO:0008745">
    <property type="term" value="F:N-acetylmuramoyl-L-alanine amidase activity"/>
    <property type="evidence" value="ECO:0007669"/>
    <property type="project" value="UniProtKB-EC"/>
</dbReference>
<dbReference type="Pfam" id="PF01510">
    <property type="entry name" value="Amidase_2"/>
    <property type="match status" value="1"/>
</dbReference>
<dbReference type="SMART" id="SM00644">
    <property type="entry name" value="Ami_2"/>
    <property type="match status" value="1"/>
</dbReference>
<dbReference type="EC" id="3.5.1.28" evidence="2"/>
<sequence length="413" mass="45051">MSEELLVTGVLPRIDAARFAQILAAVGSPAAAEAAQAWAAVAAEGVDPLFALAVFWHESRCGTTGLVAAHELRNPGATRTSRTGVGEPVSVPGRGRFWRYPSWTDGFRDLARRLVDPGFVYRQQGAWSVERIVPLWAPAADGNDPARYVAAVRAFMAQHAGQPVAGVPLRLAWLPPSAPNRPGFPLQPAWITIHETANENPGADAEAHRRFVHAGGGPEGVSFHFVVDDREAVQLLPVVENGWHAGDGPSGPGNRTSVAIELCVHAGSDWARTQEHGARLTAALCRAFGLPAERVVPHQRWSGKGCPRRLLAQGFGRFVDRVAEQLRAAGRFFPQTGYTLRGDFLAFWEARGGLELFGYPLSAERREPCEDGHEHWVQWFERACFERHEERPPGRQVLLRRLGALALAGKEAP</sequence>
<evidence type="ECO:0000313" key="8">
    <source>
        <dbReference type="EMBL" id="ACM05945.1"/>
    </source>
</evidence>
<evidence type="ECO:0000313" key="9">
    <source>
        <dbReference type="Proteomes" id="UP000000447"/>
    </source>
</evidence>
<organism evidence="8 9">
    <name type="scientific">Thermomicrobium roseum (strain ATCC 27502 / DSM 5159 / P-2)</name>
    <dbReference type="NCBI Taxonomy" id="309801"/>
    <lineage>
        <taxon>Bacteria</taxon>
        <taxon>Pseudomonadati</taxon>
        <taxon>Thermomicrobiota</taxon>
        <taxon>Thermomicrobia</taxon>
        <taxon>Thermomicrobiales</taxon>
        <taxon>Thermomicrobiaceae</taxon>
        <taxon>Thermomicrobium</taxon>
    </lineage>
</organism>
<dbReference type="CDD" id="cd06583">
    <property type="entry name" value="PGRP"/>
    <property type="match status" value="1"/>
</dbReference>
<keyword evidence="6" id="KW-0961">Cell wall biogenesis/degradation</keyword>
<accession>B9L0F4</accession>
<evidence type="ECO:0000256" key="3">
    <source>
        <dbReference type="ARBA" id="ARBA00022801"/>
    </source>
</evidence>
<dbReference type="AlphaFoldDB" id="B9L0F4"/>
<dbReference type="InterPro" id="IPR036505">
    <property type="entry name" value="Amidase/PGRP_sf"/>
</dbReference>
<protein>
    <recommendedName>
        <fullName evidence="2">N-acetylmuramoyl-L-alanine amidase</fullName>
        <ecNumber evidence="2">3.5.1.28</ecNumber>
    </recommendedName>
</protein>
<dbReference type="SUPFAM" id="SSF55846">
    <property type="entry name" value="N-acetylmuramoyl-L-alanine amidase-like"/>
    <property type="match status" value="1"/>
</dbReference>
<proteinExistence type="predicted"/>
<dbReference type="STRING" id="309801.trd_1647"/>
<keyword evidence="3" id="KW-0378">Hydrolase</keyword>
<dbReference type="eggNOG" id="COG5632">
    <property type="taxonomic scope" value="Bacteria"/>
</dbReference>
<gene>
    <name evidence="8" type="ordered locus">trd_1647</name>
</gene>
<evidence type="ECO:0000256" key="4">
    <source>
        <dbReference type="ARBA" id="ARBA00022969"/>
    </source>
</evidence>
<dbReference type="HOGENOM" id="CLU_665545_0_0_0"/>
<dbReference type="KEGG" id="tro:trd_1647"/>
<dbReference type="PANTHER" id="PTHR30417">
    <property type="entry name" value="N-ACETYLMURAMOYL-L-ALANINE AMIDASE AMID"/>
    <property type="match status" value="1"/>
</dbReference>
<keyword evidence="5" id="KW-0178">Competence</keyword>
<comment type="catalytic activity">
    <reaction evidence="1">
        <text>Hydrolyzes the link between N-acetylmuramoyl residues and L-amino acid residues in certain cell-wall glycopeptides.</text>
        <dbReference type="EC" id="3.5.1.28"/>
    </reaction>
</comment>
<dbReference type="GO" id="GO:0030420">
    <property type="term" value="P:establishment of competence for transformation"/>
    <property type="evidence" value="ECO:0007669"/>
    <property type="project" value="UniProtKB-KW"/>
</dbReference>
<dbReference type="PANTHER" id="PTHR30417:SF11">
    <property type="entry name" value="N-ACETYLMURAMOYL-L-ALANINE AMIDASE XLYA"/>
    <property type="match status" value="1"/>
</dbReference>
<evidence type="ECO:0000256" key="6">
    <source>
        <dbReference type="ARBA" id="ARBA00023316"/>
    </source>
</evidence>
<evidence type="ECO:0000256" key="2">
    <source>
        <dbReference type="ARBA" id="ARBA00011901"/>
    </source>
</evidence>
<dbReference type="InterPro" id="IPR002502">
    <property type="entry name" value="Amidase_domain"/>
</dbReference>
<dbReference type="GO" id="GO:0071555">
    <property type="term" value="P:cell wall organization"/>
    <property type="evidence" value="ECO:0007669"/>
    <property type="project" value="UniProtKB-KW"/>
</dbReference>
<dbReference type="InterPro" id="IPR051206">
    <property type="entry name" value="NAMLAA_amidase_2"/>
</dbReference>
<dbReference type="EMBL" id="CP001275">
    <property type="protein sequence ID" value="ACM05945.1"/>
    <property type="molecule type" value="Genomic_DNA"/>
</dbReference>
<reference evidence="8 9" key="1">
    <citation type="journal article" date="2009" name="PLoS ONE">
        <title>Complete genome sequence of the aerobic CO-oxidizing thermophile Thermomicrobium roseum.</title>
        <authorList>
            <person name="Wu D."/>
            <person name="Raymond J."/>
            <person name="Wu M."/>
            <person name="Chatterji S."/>
            <person name="Ren Q."/>
            <person name="Graham J.E."/>
            <person name="Bryant D.A."/>
            <person name="Robb F."/>
            <person name="Colman A."/>
            <person name="Tallon L.J."/>
            <person name="Badger J.H."/>
            <person name="Madupu R."/>
            <person name="Ward N.L."/>
            <person name="Eisen J.A."/>
        </authorList>
    </citation>
    <scope>NUCLEOTIDE SEQUENCE [LARGE SCALE GENOMIC DNA]</scope>
    <source>
        <strain evidence="9">ATCC 27502 / DSM 5159 / P-2</strain>
    </source>
</reference>
<feature type="domain" description="N-acetylmuramoyl-L-alanine amidase" evidence="7">
    <location>
        <begin position="178"/>
        <end position="322"/>
    </location>
</feature>
<dbReference type="GO" id="GO:0009254">
    <property type="term" value="P:peptidoglycan turnover"/>
    <property type="evidence" value="ECO:0007669"/>
    <property type="project" value="TreeGrafter"/>
</dbReference>
<dbReference type="RefSeq" id="WP_015922592.1">
    <property type="nucleotide sequence ID" value="NC_011959.1"/>
</dbReference>
<evidence type="ECO:0000256" key="1">
    <source>
        <dbReference type="ARBA" id="ARBA00001561"/>
    </source>
</evidence>
<name>B9L0F4_THERP</name>
<dbReference type="OrthoDB" id="144170at2"/>
<evidence type="ECO:0000259" key="7">
    <source>
        <dbReference type="SMART" id="SM00644"/>
    </source>
</evidence>
<dbReference type="Gene3D" id="3.40.80.10">
    <property type="entry name" value="Peptidoglycan recognition protein-like"/>
    <property type="match status" value="1"/>
</dbReference>
<keyword evidence="4" id="KW-0749">Sporulation</keyword>
<dbReference type="GO" id="GO:0009253">
    <property type="term" value="P:peptidoglycan catabolic process"/>
    <property type="evidence" value="ECO:0007669"/>
    <property type="project" value="InterPro"/>
</dbReference>
<dbReference type="GO" id="GO:0030435">
    <property type="term" value="P:sporulation resulting in formation of a cellular spore"/>
    <property type="evidence" value="ECO:0007669"/>
    <property type="project" value="UniProtKB-KW"/>
</dbReference>
<keyword evidence="9" id="KW-1185">Reference proteome</keyword>